<evidence type="ECO:0000313" key="2">
    <source>
        <dbReference type="Proteomes" id="UP001630127"/>
    </source>
</evidence>
<keyword evidence="2" id="KW-1185">Reference proteome</keyword>
<dbReference type="AlphaFoldDB" id="A0ABD2ZL83"/>
<accession>A0ABD2ZL83</accession>
<dbReference type="EMBL" id="JBJUIK010000008">
    <property type="protein sequence ID" value="KAL3520171.1"/>
    <property type="molecule type" value="Genomic_DNA"/>
</dbReference>
<name>A0ABD2ZL83_9GENT</name>
<dbReference type="Proteomes" id="UP001630127">
    <property type="component" value="Unassembled WGS sequence"/>
</dbReference>
<evidence type="ECO:0000313" key="1">
    <source>
        <dbReference type="EMBL" id="KAL3520171.1"/>
    </source>
</evidence>
<protein>
    <recommendedName>
        <fullName evidence="3">SET domain-containing protein</fullName>
    </recommendedName>
</protein>
<comment type="caution">
    <text evidence="1">The sequence shown here is derived from an EMBL/GenBank/DDBJ whole genome shotgun (WGS) entry which is preliminary data.</text>
</comment>
<organism evidence="1 2">
    <name type="scientific">Cinchona calisaya</name>
    <dbReference type="NCBI Taxonomy" id="153742"/>
    <lineage>
        <taxon>Eukaryota</taxon>
        <taxon>Viridiplantae</taxon>
        <taxon>Streptophyta</taxon>
        <taxon>Embryophyta</taxon>
        <taxon>Tracheophyta</taxon>
        <taxon>Spermatophyta</taxon>
        <taxon>Magnoliopsida</taxon>
        <taxon>eudicotyledons</taxon>
        <taxon>Gunneridae</taxon>
        <taxon>Pentapetalae</taxon>
        <taxon>asterids</taxon>
        <taxon>lamiids</taxon>
        <taxon>Gentianales</taxon>
        <taxon>Rubiaceae</taxon>
        <taxon>Cinchonoideae</taxon>
        <taxon>Cinchoneae</taxon>
        <taxon>Cinchona</taxon>
    </lineage>
</organism>
<reference evidence="1 2" key="1">
    <citation type="submission" date="2024-11" db="EMBL/GenBank/DDBJ databases">
        <title>A near-complete genome assembly of Cinchona calisaya.</title>
        <authorList>
            <person name="Lian D.C."/>
            <person name="Zhao X.W."/>
            <person name="Wei L."/>
        </authorList>
    </citation>
    <scope>NUCLEOTIDE SEQUENCE [LARGE SCALE GENOMIC DNA]</scope>
    <source>
        <tissue evidence="1">Nenye</tissue>
    </source>
</reference>
<proteinExistence type="predicted"/>
<sequence>MVLVFRISGPVTPLSKLYSHSCNSDISMAICLSPNGLFDGQVVGHLGHRAMAEPPFERCMSSSRQTARPYISAAQLYGRGGAFLICAREGGAGWWVEPWIFDRG</sequence>
<gene>
    <name evidence="1" type="ORF">ACH5RR_018320</name>
</gene>
<evidence type="ECO:0008006" key="3">
    <source>
        <dbReference type="Google" id="ProtNLM"/>
    </source>
</evidence>